<protein>
    <recommendedName>
        <fullName evidence="1">Methyltransferase type 11 domain-containing protein</fullName>
    </recommendedName>
</protein>
<proteinExistence type="predicted"/>
<dbReference type="InterPro" id="IPR013216">
    <property type="entry name" value="Methyltransf_11"/>
</dbReference>
<dbReference type="InterPro" id="IPR029063">
    <property type="entry name" value="SAM-dependent_MTases_sf"/>
</dbReference>
<evidence type="ECO:0000313" key="2">
    <source>
        <dbReference type="EMBL" id="VCU71647.1"/>
    </source>
</evidence>
<dbReference type="EMBL" id="UWPJ01000029">
    <property type="protein sequence ID" value="VCU71647.1"/>
    <property type="molecule type" value="Genomic_DNA"/>
</dbReference>
<evidence type="ECO:0000259" key="1">
    <source>
        <dbReference type="Pfam" id="PF08241"/>
    </source>
</evidence>
<dbReference type="Pfam" id="PF08241">
    <property type="entry name" value="Methyltransf_11"/>
    <property type="match status" value="1"/>
</dbReference>
<dbReference type="Gene3D" id="3.40.50.150">
    <property type="entry name" value="Vaccinia Virus protein VP39"/>
    <property type="match status" value="1"/>
</dbReference>
<name>A0A3P4B5U7_9BURK</name>
<gene>
    <name evidence="2" type="ORF">PIGHUM_03733</name>
</gene>
<accession>A0A3P4B5U7</accession>
<feature type="domain" description="Methyltransferase type 11" evidence="1">
    <location>
        <begin position="82"/>
        <end position="132"/>
    </location>
</feature>
<dbReference type="AlphaFoldDB" id="A0A3P4B5U7"/>
<keyword evidence="3" id="KW-1185">Reference proteome</keyword>
<organism evidence="2 3">
    <name type="scientific">Pigmentiphaga humi</name>
    <dbReference type="NCBI Taxonomy" id="2478468"/>
    <lineage>
        <taxon>Bacteria</taxon>
        <taxon>Pseudomonadati</taxon>
        <taxon>Pseudomonadota</taxon>
        <taxon>Betaproteobacteria</taxon>
        <taxon>Burkholderiales</taxon>
        <taxon>Alcaligenaceae</taxon>
        <taxon>Pigmentiphaga</taxon>
    </lineage>
</organism>
<dbReference type="GO" id="GO:0008757">
    <property type="term" value="F:S-adenosylmethionine-dependent methyltransferase activity"/>
    <property type="evidence" value="ECO:0007669"/>
    <property type="project" value="InterPro"/>
</dbReference>
<evidence type="ECO:0000313" key="3">
    <source>
        <dbReference type="Proteomes" id="UP000277294"/>
    </source>
</evidence>
<reference evidence="2 3" key="1">
    <citation type="submission" date="2018-10" db="EMBL/GenBank/DDBJ databases">
        <authorList>
            <person name="Criscuolo A."/>
        </authorList>
    </citation>
    <scope>NUCLEOTIDE SEQUENCE [LARGE SCALE GENOMIC DNA]</scope>
    <source>
        <strain evidence="2">DnA1</strain>
    </source>
</reference>
<dbReference type="OrthoDB" id="6191410at2"/>
<dbReference type="SUPFAM" id="SSF53335">
    <property type="entry name" value="S-adenosyl-L-methionine-dependent methyltransferases"/>
    <property type="match status" value="1"/>
</dbReference>
<sequence>MLPDVQNAPIVELAEWLETAPGRYALEWEQARLDDAVSDVFGFHAMQAGLPQLDALRANRMPFKGYVGPARPAVPLRSRWNAFVQAELDALPFETQSLDLLVLPHTLEYSADPHRVLREAERVLIPEGRLVITGFNPWSLWGRLPGQSRPFLPGSVQPLSPVRLKDWLKLLSFEVDQGRFGAYVPACRTEKWLRRYAFMERAGARWWPVCGGLYVVAAIKRTATLRLIGPSWKKAKAPPRAAVVAAPRTGLHHGRDAA</sequence>
<dbReference type="Proteomes" id="UP000277294">
    <property type="component" value="Unassembled WGS sequence"/>
</dbReference>